<dbReference type="Pfam" id="PF01841">
    <property type="entry name" value="Transglut_core"/>
    <property type="match status" value="1"/>
</dbReference>
<dbReference type="PANTHER" id="PTHR46333:SF2">
    <property type="entry name" value="CYTOKINESIS PROTEIN 3"/>
    <property type="match status" value="1"/>
</dbReference>
<dbReference type="InterPro" id="IPR002931">
    <property type="entry name" value="Transglutaminase-like"/>
</dbReference>
<evidence type="ECO:0000313" key="2">
    <source>
        <dbReference type="EMBL" id="MFD0796656.1"/>
    </source>
</evidence>
<gene>
    <name evidence="2" type="ORF">ACFQZJ_04235</name>
</gene>
<dbReference type="RefSeq" id="WP_379932542.1">
    <property type="nucleotide sequence ID" value="NZ_JBHTHY010000003.1"/>
</dbReference>
<feature type="domain" description="Transglutaminase-like" evidence="1">
    <location>
        <begin position="113"/>
        <end position="179"/>
    </location>
</feature>
<dbReference type="Gene3D" id="3.10.620.30">
    <property type="match status" value="1"/>
</dbReference>
<dbReference type="SUPFAM" id="SSF54001">
    <property type="entry name" value="Cysteine proteinases"/>
    <property type="match status" value="1"/>
</dbReference>
<dbReference type="EMBL" id="JBHTHY010000003">
    <property type="protein sequence ID" value="MFD0796656.1"/>
    <property type="molecule type" value="Genomic_DNA"/>
</dbReference>
<dbReference type="InterPro" id="IPR052557">
    <property type="entry name" value="CAP/Cytokinesis_protein"/>
</dbReference>
<proteinExistence type="predicted"/>
<name>A0ABW3B1A5_9FLAO</name>
<evidence type="ECO:0000313" key="3">
    <source>
        <dbReference type="Proteomes" id="UP001597012"/>
    </source>
</evidence>
<comment type="caution">
    <text evidence="2">The sequence shown here is derived from an EMBL/GenBank/DDBJ whole genome shotgun (WGS) entry which is preliminary data.</text>
</comment>
<dbReference type="InterPro" id="IPR038765">
    <property type="entry name" value="Papain-like_cys_pep_sf"/>
</dbReference>
<evidence type="ECO:0000259" key="1">
    <source>
        <dbReference type="SMART" id="SM00460"/>
    </source>
</evidence>
<dbReference type="SMART" id="SM00460">
    <property type="entry name" value="TGc"/>
    <property type="match status" value="1"/>
</dbReference>
<dbReference type="PANTHER" id="PTHR46333">
    <property type="entry name" value="CYTOKINESIS PROTEIN 3"/>
    <property type="match status" value="1"/>
</dbReference>
<sequence length="337" mass="38198">MKWIGILLFCTSSLSLAQRSDFRHIDFTKADSIAYEHQNESLENLPILTHNLTAHLATDVEKFRAIYTWVGISIENDYSSYLTTKKKRKKLSDKPTALREWNNSFTPKVFENLVKHKKTACTGYAYLIRELAALAGIKSKIVDGYGRTATLLLDGNSIPNHSWNTVLLNGKWYLCDATWSAGKIILDADGPRFEQDYFDGYFLASPELFIKNHYPLDIKSSLLDQPPTFEAFLKGPVVYKAAFRANIIPKAPQEMQLTIVKNEDISFRFSSEEAIEIADLSLVLNKGGTSRNVLPKIIEDGKEYVLTHNFSTPISYDAHVKLGDDFIASYVVRVKRK</sequence>
<reference evidence="3" key="1">
    <citation type="journal article" date="2019" name="Int. J. Syst. Evol. Microbiol.">
        <title>The Global Catalogue of Microorganisms (GCM) 10K type strain sequencing project: providing services to taxonomists for standard genome sequencing and annotation.</title>
        <authorList>
            <consortium name="The Broad Institute Genomics Platform"/>
            <consortium name="The Broad Institute Genome Sequencing Center for Infectious Disease"/>
            <person name="Wu L."/>
            <person name="Ma J."/>
        </authorList>
    </citation>
    <scope>NUCLEOTIDE SEQUENCE [LARGE SCALE GENOMIC DNA]</scope>
    <source>
        <strain evidence="3">CCUG 61948</strain>
    </source>
</reference>
<protein>
    <submittedName>
        <fullName evidence="2">Transglutaminase domain-containing protein</fullName>
    </submittedName>
</protein>
<accession>A0ABW3B1A5</accession>
<keyword evidence="3" id="KW-1185">Reference proteome</keyword>
<dbReference type="Proteomes" id="UP001597012">
    <property type="component" value="Unassembled WGS sequence"/>
</dbReference>
<organism evidence="2 3">
    <name type="scientific">Maribacter chungangensis</name>
    <dbReference type="NCBI Taxonomy" id="1069117"/>
    <lineage>
        <taxon>Bacteria</taxon>
        <taxon>Pseudomonadati</taxon>
        <taxon>Bacteroidota</taxon>
        <taxon>Flavobacteriia</taxon>
        <taxon>Flavobacteriales</taxon>
        <taxon>Flavobacteriaceae</taxon>
        <taxon>Maribacter</taxon>
    </lineage>
</organism>